<comment type="caution">
    <text evidence="1">The sequence shown here is derived from an EMBL/GenBank/DDBJ whole genome shotgun (WGS) entry which is preliminary data.</text>
</comment>
<dbReference type="AlphaFoldDB" id="A0A7C8PKH7"/>
<dbReference type="Proteomes" id="UP000297595">
    <property type="component" value="Unassembled WGS sequence"/>
</dbReference>
<gene>
    <name evidence="1" type="ORF">EYR41_001318</name>
</gene>
<reference evidence="1 2" key="1">
    <citation type="submission" date="2019-03" db="EMBL/GenBank/DDBJ databases">
        <title>Nematode-trapping fungi genome.</title>
        <authorList>
            <person name="Vidal-Diez De Ulzurrun G."/>
        </authorList>
    </citation>
    <scope>NUCLEOTIDE SEQUENCE [LARGE SCALE GENOMIC DNA]</scope>
    <source>
        <strain evidence="1 2">TWF154</strain>
    </source>
</reference>
<accession>A0A7C8PKH7</accession>
<proteinExistence type="predicted"/>
<protein>
    <submittedName>
        <fullName evidence="1">Uncharacterized protein</fullName>
    </submittedName>
</protein>
<organism evidence="1 2">
    <name type="scientific">Orbilia oligospora</name>
    <name type="common">Nematode-trapping fungus</name>
    <name type="synonym">Arthrobotrys oligospora</name>
    <dbReference type="NCBI Taxonomy" id="2813651"/>
    <lineage>
        <taxon>Eukaryota</taxon>
        <taxon>Fungi</taxon>
        <taxon>Dikarya</taxon>
        <taxon>Ascomycota</taxon>
        <taxon>Pezizomycotina</taxon>
        <taxon>Orbiliomycetes</taxon>
        <taxon>Orbiliales</taxon>
        <taxon>Orbiliaceae</taxon>
        <taxon>Orbilia</taxon>
    </lineage>
</organism>
<name>A0A7C8PKH7_ORBOL</name>
<evidence type="ECO:0000313" key="1">
    <source>
        <dbReference type="EMBL" id="TGJ74294.1"/>
    </source>
</evidence>
<dbReference type="EMBL" id="SOZJ01000001">
    <property type="protein sequence ID" value="TGJ74294.1"/>
    <property type="molecule type" value="Genomic_DNA"/>
</dbReference>
<evidence type="ECO:0000313" key="2">
    <source>
        <dbReference type="Proteomes" id="UP000297595"/>
    </source>
</evidence>
<sequence length="117" mass="12825">MQSSSLAVCSRGKADHGLRSMLSAMMWTTAAELRSSILPDYVTIQRGALHLDMQRGSSSLALETNIADGKMQCMLLVGIAHRLFPVLMPLLCAFLSFFLSFFQAKNNLSSMGHDIQS</sequence>